<sequence>MKHIWDWLKLAAAALGGAATYLFGPWDAMILALVCVVAIDYLTGVAKALILKKLDSGVGFRGLLKKVFIFALVALATVIDRMIPAANQAIRGAVIAFYVANEGISILENAGEIGLPLPDALRRALKRFSEAEEKKETDA</sequence>
<keyword evidence="4 5" id="KW-0472">Membrane</keyword>
<dbReference type="GO" id="GO:0016020">
    <property type="term" value="C:membrane"/>
    <property type="evidence" value="ECO:0007669"/>
    <property type="project" value="UniProtKB-SubCell"/>
</dbReference>
<feature type="transmembrane region" description="Helical" evidence="5">
    <location>
        <begin position="63"/>
        <end position="83"/>
    </location>
</feature>
<keyword evidence="3 5" id="KW-1133">Transmembrane helix</keyword>
<evidence type="ECO:0000256" key="2">
    <source>
        <dbReference type="ARBA" id="ARBA00022692"/>
    </source>
</evidence>
<keyword evidence="2 5" id="KW-0812">Transmembrane</keyword>
<dbReference type="InterPro" id="IPR006480">
    <property type="entry name" value="Phage_holin_4_1"/>
</dbReference>
<evidence type="ECO:0000313" key="6">
    <source>
        <dbReference type="EMBL" id="AMP42125.1"/>
    </source>
</evidence>
<proteinExistence type="predicted"/>
<evidence type="ECO:0000256" key="1">
    <source>
        <dbReference type="ARBA" id="ARBA00004141"/>
    </source>
</evidence>
<dbReference type="EMBL" id="KU736867">
    <property type="protein sequence ID" value="AMP42125.1"/>
    <property type="molecule type" value="Genomic_DNA"/>
</dbReference>
<feature type="transmembrane region" description="Helical" evidence="5">
    <location>
        <begin position="30"/>
        <end position="51"/>
    </location>
</feature>
<evidence type="ECO:0000256" key="3">
    <source>
        <dbReference type="ARBA" id="ARBA00022989"/>
    </source>
</evidence>
<feature type="transmembrane region" description="Helical" evidence="5">
    <location>
        <begin position="7"/>
        <end position="24"/>
    </location>
</feature>
<reference evidence="6" key="2">
    <citation type="submission" date="2016-02" db="EMBL/GenBank/DDBJ databases">
        <authorList>
            <person name="Wen L."/>
            <person name="He K."/>
            <person name="Yang H."/>
        </authorList>
    </citation>
    <scope>NUCLEOTIDE SEQUENCE</scope>
</reference>
<dbReference type="AlphaFoldDB" id="A0A142BVI7"/>
<accession>A0A142BVI7</accession>
<protein>
    <submittedName>
        <fullName evidence="6">Toxin secretion/phage lysis holin</fullName>
    </submittedName>
</protein>
<comment type="subcellular location">
    <subcellularLocation>
        <location evidence="1">Membrane</location>
        <topology evidence="1">Multi-pass membrane protein</topology>
    </subcellularLocation>
</comment>
<name>A0A142BVI7_9BACT</name>
<organism evidence="6">
    <name type="scientific">uncultured bacterium IN-02</name>
    <dbReference type="NCBI Taxonomy" id="1805580"/>
    <lineage>
        <taxon>Bacteria</taxon>
        <taxon>environmental samples</taxon>
    </lineage>
</organism>
<evidence type="ECO:0000256" key="5">
    <source>
        <dbReference type="SAM" id="Phobius"/>
    </source>
</evidence>
<dbReference type="Pfam" id="PF05105">
    <property type="entry name" value="Phage_holin_4_1"/>
    <property type="match status" value="1"/>
</dbReference>
<dbReference type="NCBIfam" id="TIGR01593">
    <property type="entry name" value="holin_tox_secr"/>
    <property type="match status" value="1"/>
</dbReference>
<evidence type="ECO:0000256" key="4">
    <source>
        <dbReference type="ARBA" id="ARBA00023136"/>
    </source>
</evidence>
<reference evidence="6" key="1">
    <citation type="journal article" date="2016" name="Appl. Environ. Microbiol.">
        <title>Diversity of the Tetracycline Mobilome within a Chinese Pig Manure Sample.</title>
        <authorList>
            <person name="Leclercq S.O."/>
            <person name="Wang C."/>
            <person name="Zhu Y."/>
            <person name="Wu H."/>
            <person name="Du X."/>
            <person name="Liu Z."/>
            <person name="Feng J."/>
        </authorList>
    </citation>
    <scope>NUCLEOTIDE SEQUENCE</scope>
</reference>